<name>A0A9P6NIQ7_9BASI</name>
<dbReference type="InterPro" id="IPR001810">
    <property type="entry name" value="F-box_dom"/>
</dbReference>
<dbReference type="OrthoDB" id="722566at2759"/>
<keyword evidence="3" id="KW-1185">Reference proteome</keyword>
<dbReference type="EMBL" id="MU167286">
    <property type="protein sequence ID" value="KAG0144917.1"/>
    <property type="molecule type" value="Genomic_DNA"/>
</dbReference>
<dbReference type="Proteomes" id="UP000886653">
    <property type="component" value="Unassembled WGS sequence"/>
</dbReference>
<dbReference type="Pfam" id="PF00646">
    <property type="entry name" value="F-box"/>
    <property type="match status" value="1"/>
</dbReference>
<gene>
    <name evidence="2" type="ORF">CROQUDRAFT_659346</name>
</gene>
<comment type="caution">
    <text evidence="2">The sequence shown here is derived from an EMBL/GenBank/DDBJ whole genome shotgun (WGS) entry which is preliminary data.</text>
</comment>
<organism evidence="2 3">
    <name type="scientific">Cronartium quercuum f. sp. fusiforme G11</name>
    <dbReference type="NCBI Taxonomy" id="708437"/>
    <lineage>
        <taxon>Eukaryota</taxon>
        <taxon>Fungi</taxon>
        <taxon>Dikarya</taxon>
        <taxon>Basidiomycota</taxon>
        <taxon>Pucciniomycotina</taxon>
        <taxon>Pucciniomycetes</taxon>
        <taxon>Pucciniales</taxon>
        <taxon>Coleosporiaceae</taxon>
        <taxon>Cronartium</taxon>
    </lineage>
</organism>
<dbReference type="Pfam" id="PF12014">
    <property type="entry name" value="Cyclin_D1_bind"/>
    <property type="match status" value="1"/>
</dbReference>
<proteinExistence type="predicted"/>
<feature type="domain" description="F-box" evidence="1">
    <location>
        <begin position="6"/>
        <end position="52"/>
    </location>
</feature>
<accession>A0A9P6NIQ7</accession>
<sequence>MTSNSFSTFECLPTDIANKILQQLSLRSIAALSLTSKACFNLCRSDSLWRIVCRKLVGEWVHSPMLNKKNSRHFDWTINFDPWLSTYSKLKNPSHLTRQYGYSLDGLKNYQDESYATWYQLATRFLIPNLNYLGWHASDRPALGRLILVTFDPKTCELVGEEIIALNLFDINLYNHPHSGLYRAILPSTRPAHPPHISRLSRRMDSYRVPPQSHSPYAGLDVDLFKPAYVALPYFRLRHSLSFNRPLPMRIQPRPFSTPLSNTTKFPSPDTLYVIRSPHFSLDSPLSTYTDPKPNITPAAFTLAFLPSLTPQAVPIPNHPRIRYQTPPTNSTRNSVTFLHHGHRHVCGSGIEECFFPILGLESKGLEGIWVGYYGPLHGPEFGHLRLIDDELSFIKLTGDKNVPSGIISWKTYLNGIEPGLEMDKKSWRMKGLGKVANVGYEYPVWIETWVSLIIEEEEEEEENELKEKEVNQIDLITELNFDQIHSIQVHWTELNHVSSFYRVRF</sequence>
<reference evidence="2" key="1">
    <citation type="submission" date="2013-11" db="EMBL/GenBank/DDBJ databases">
        <title>Genome sequence of the fusiform rust pathogen reveals effectors for host alternation and coevolution with pine.</title>
        <authorList>
            <consortium name="DOE Joint Genome Institute"/>
            <person name="Smith K."/>
            <person name="Pendleton A."/>
            <person name="Kubisiak T."/>
            <person name="Anderson C."/>
            <person name="Salamov A."/>
            <person name="Aerts A."/>
            <person name="Riley R."/>
            <person name="Clum A."/>
            <person name="Lindquist E."/>
            <person name="Ence D."/>
            <person name="Campbell M."/>
            <person name="Kronenberg Z."/>
            <person name="Feau N."/>
            <person name="Dhillon B."/>
            <person name="Hamelin R."/>
            <person name="Burleigh J."/>
            <person name="Smith J."/>
            <person name="Yandell M."/>
            <person name="Nelson C."/>
            <person name="Grigoriev I."/>
            <person name="Davis J."/>
        </authorList>
    </citation>
    <scope>NUCLEOTIDE SEQUENCE</scope>
    <source>
        <strain evidence="2">G11</strain>
    </source>
</reference>
<protein>
    <recommendedName>
        <fullName evidence="1">F-box domain-containing protein</fullName>
    </recommendedName>
</protein>
<evidence type="ECO:0000313" key="2">
    <source>
        <dbReference type="EMBL" id="KAG0144917.1"/>
    </source>
</evidence>
<dbReference type="Gene3D" id="1.20.1280.50">
    <property type="match status" value="1"/>
</dbReference>
<dbReference type="PROSITE" id="PS50181">
    <property type="entry name" value="FBOX"/>
    <property type="match status" value="1"/>
</dbReference>
<dbReference type="AlphaFoldDB" id="A0A9P6NIQ7"/>
<dbReference type="InterPro" id="IPR036047">
    <property type="entry name" value="F-box-like_dom_sf"/>
</dbReference>
<dbReference type="SUPFAM" id="SSF81383">
    <property type="entry name" value="F-box domain"/>
    <property type="match status" value="1"/>
</dbReference>
<dbReference type="SMART" id="SM00256">
    <property type="entry name" value="FBOX"/>
    <property type="match status" value="1"/>
</dbReference>
<evidence type="ECO:0000259" key="1">
    <source>
        <dbReference type="PROSITE" id="PS50181"/>
    </source>
</evidence>
<evidence type="ECO:0000313" key="3">
    <source>
        <dbReference type="Proteomes" id="UP000886653"/>
    </source>
</evidence>